<feature type="transmembrane region" description="Helical" evidence="1">
    <location>
        <begin position="935"/>
        <end position="962"/>
    </location>
</feature>
<keyword evidence="1" id="KW-0472">Membrane</keyword>
<dbReference type="OMA" id="PGTNFLQ"/>
<dbReference type="InParanoid" id="M4BWB9"/>
<sequence length="1092" mass="119428">MVLTQPLPTCEELDLLDAHLHELEEPGTTFLQDFILAAPLMPSDTPLSTSSGYTSEESDHSIMTGSDELLQCRDMSFLQAAKTSELVDVVGDLSARDLMAVSPSSQQHYQHFTGMGVKSKTSKYRGVTQTSKTSWGAKYSAKRITNTCKTPEEAARAYDEYLETNFPQKFAKFANFCHKCDKFVNPLGLPQYQSECVCSSSSPIGSHLSEAASMSPKMEINTEQQVTSPTATLPLVPPMAPSPAGVPSTLNMMDMLNHRIDVDPANEQSTTFFGRCSNNMSSSLKVSFSDGAEQSFAQSSDGGTKILPDRVGAALAKVQQQGQDKMCNSLPMAVISSAVDSFTLGDNLDQIIEDINHPPSFQSLLNGSVAEERVTNDNARVCPTAIRSSSGIGKMSESAAYDTVLVEPATSNSLGFDVDELDELTNYFLSENDVTVAVQREMHADPISTEQHPVVKEGRSRQFKKIHSLEFDCDNTTDSDAAMNDVKLEDAEVSDPFLAIPVGVNFSVATPPGSPSSAIIDIQTQFLEKYWRNDRKNIQCFPYCPEHGDYYRVRIEDLQHQCKGVCHAPVRARVSIPAPAGASVIQTGLTVLARCNSSFSQQKALTEQQLLSSAEMKSLQGVSTIGMISQFAPLQNGTGGVQFDVLFHPDVWKFEFALPKKRRHIQSSNRALSSDDSVASGDSTAVGFLYFFEIDVFYFRGRTSFERLGHTKSANFRIGNTRTLLRQRNKRVGEMCCSEEPQTYVGGCDNDKMITVDDLPEKKKVKVHLGQRELLSGASFSDGSARSACGLAESKLLSDCVTGEDISSSSEFSLPKVKPTCMDGDWDMKTDSKDSMCDRKPGLLDLPHADSDVWKNMKAGSVDMQQTAASDYRSYVSPKQKNGSVQMADSLVATSTSFTRSTSERPAVSTSSVMTESYSLPELLRYSLVCAPLSLLFMPVGILLTLVFVIVPLAAFSVVGALDSLSDMELCRANRSCISRDRRLVLSRLVEEKADSDKKPSGGLFRYHVNGKVWYRLFYFSGAKFVVSMISLVPALLLAFFAGLLYPIRSVSGVIGNAASSCALWSREYTRTTTGMPLSGDIDDYDAMDGRV</sequence>
<keyword evidence="3" id="KW-1185">Reference proteome</keyword>
<protein>
    <recommendedName>
        <fullName evidence="4">Transmembrane protein</fullName>
    </recommendedName>
</protein>
<reference evidence="2" key="2">
    <citation type="submission" date="2015-06" db="UniProtKB">
        <authorList>
            <consortium name="EnsemblProtists"/>
        </authorList>
    </citation>
    <scope>IDENTIFICATION</scope>
    <source>
        <strain evidence="2">Emoy2</strain>
    </source>
</reference>
<dbReference type="Proteomes" id="UP000011713">
    <property type="component" value="Unassembled WGS sequence"/>
</dbReference>
<dbReference type="AlphaFoldDB" id="M4BWB9"/>
<keyword evidence="1" id="KW-0812">Transmembrane</keyword>
<evidence type="ECO:0000256" key="1">
    <source>
        <dbReference type="SAM" id="Phobius"/>
    </source>
</evidence>
<evidence type="ECO:0000313" key="3">
    <source>
        <dbReference type="Proteomes" id="UP000011713"/>
    </source>
</evidence>
<feature type="transmembrane region" description="Helical" evidence="1">
    <location>
        <begin position="1025"/>
        <end position="1046"/>
    </location>
</feature>
<dbReference type="EnsemblProtists" id="HpaT810820">
    <property type="protein sequence ID" value="HpaP810820"/>
    <property type="gene ID" value="HpaG810820"/>
</dbReference>
<organism evidence="2 3">
    <name type="scientific">Hyaloperonospora arabidopsidis (strain Emoy2)</name>
    <name type="common">Downy mildew agent</name>
    <name type="synonym">Peronospora arabidopsidis</name>
    <dbReference type="NCBI Taxonomy" id="559515"/>
    <lineage>
        <taxon>Eukaryota</taxon>
        <taxon>Sar</taxon>
        <taxon>Stramenopiles</taxon>
        <taxon>Oomycota</taxon>
        <taxon>Peronosporomycetes</taxon>
        <taxon>Peronosporales</taxon>
        <taxon>Peronosporaceae</taxon>
        <taxon>Hyaloperonospora</taxon>
    </lineage>
</organism>
<dbReference type="HOGENOM" id="CLU_315576_0_0_1"/>
<dbReference type="EMBL" id="JH597996">
    <property type="status" value="NOT_ANNOTATED_CDS"/>
    <property type="molecule type" value="Genomic_DNA"/>
</dbReference>
<dbReference type="eggNOG" id="ENOG502R3NU">
    <property type="taxonomic scope" value="Eukaryota"/>
</dbReference>
<dbReference type="VEuPathDB" id="FungiDB:HpaG810820"/>
<name>M4BWB9_HYAAE</name>
<accession>M4BWB9</accession>
<reference evidence="3" key="1">
    <citation type="journal article" date="2010" name="Science">
        <title>Signatures of adaptation to obligate biotrophy in the Hyaloperonospora arabidopsidis genome.</title>
        <authorList>
            <person name="Baxter L."/>
            <person name="Tripathy S."/>
            <person name="Ishaque N."/>
            <person name="Boot N."/>
            <person name="Cabral A."/>
            <person name="Kemen E."/>
            <person name="Thines M."/>
            <person name="Ah-Fong A."/>
            <person name="Anderson R."/>
            <person name="Badejoko W."/>
            <person name="Bittner-Eddy P."/>
            <person name="Boore J.L."/>
            <person name="Chibucos M.C."/>
            <person name="Coates M."/>
            <person name="Dehal P."/>
            <person name="Delehaunty K."/>
            <person name="Dong S."/>
            <person name="Downton P."/>
            <person name="Dumas B."/>
            <person name="Fabro G."/>
            <person name="Fronick C."/>
            <person name="Fuerstenberg S.I."/>
            <person name="Fulton L."/>
            <person name="Gaulin E."/>
            <person name="Govers F."/>
            <person name="Hughes L."/>
            <person name="Humphray S."/>
            <person name="Jiang R.H."/>
            <person name="Judelson H."/>
            <person name="Kamoun S."/>
            <person name="Kyung K."/>
            <person name="Meijer H."/>
            <person name="Minx P."/>
            <person name="Morris P."/>
            <person name="Nelson J."/>
            <person name="Phuntumart V."/>
            <person name="Qutob D."/>
            <person name="Rehmany A."/>
            <person name="Rougon-Cardoso A."/>
            <person name="Ryden P."/>
            <person name="Torto-Alalibo T."/>
            <person name="Studholme D."/>
            <person name="Wang Y."/>
            <person name="Win J."/>
            <person name="Wood J."/>
            <person name="Clifton S.W."/>
            <person name="Rogers J."/>
            <person name="Van den Ackerveken G."/>
            <person name="Jones J.D."/>
            <person name="McDowell J.M."/>
            <person name="Beynon J."/>
            <person name="Tyler B.M."/>
        </authorList>
    </citation>
    <scope>NUCLEOTIDE SEQUENCE [LARGE SCALE GENOMIC DNA]</scope>
    <source>
        <strain evidence="3">Emoy2</strain>
    </source>
</reference>
<evidence type="ECO:0008006" key="4">
    <source>
        <dbReference type="Google" id="ProtNLM"/>
    </source>
</evidence>
<evidence type="ECO:0000313" key="2">
    <source>
        <dbReference type="EnsemblProtists" id="HpaP810820"/>
    </source>
</evidence>
<proteinExistence type="predicted"/>
<keyword evidence="1" id="KW-1133">Transmembrane helix</keyword>